<dbReference type="AlphaFoldDB" id="A0AAU9V0G4"/>
<dbReference type="Proteomes" id="UP001153954">
    <property type="component" value="Unassembled WGS sequence"/>
</dbReference>
<sequence>MSNVHVVPTLISVGDLDKMSNLVAPTLRGQSPNPVRIGNVRKVKKRLFIRHTSVPEVKNLRPIRTKVADIDQWVCKLKWQWAGHIARRTDGRWNRKVLKWRPRTGKRSVGRPFARWTDDLRKVAGSDSKGEAYVQQWTSNGRYW</sequence>
<evidence type="ECO:0000313" key="1">
    <source>
        <dbReference type="EMBL" id="CAH2104279.1"/>
    </source>
</evidence>
<evidence type="ECO:0008006" key="3">
    <source>
        <dbReference type="Google" id="ProtNLM"/>
    </source>
</evidence>
<accession>A0AAU9V0G4</accession>
<reference evidence="1" key="1">
    <citation type="submission" date="2022-03" db="EMBL/GenBank/DDBJ databases">
        <authorList>
            <person name="Tunstrom K."/>
        </authorList>
    </citation>
    <scope>NUCLEOTIDE SEQUENCE</scope>
</reference>
<keyword evidence="2" id="KW-1185">Reference proteome</keyword>
<evidence type="ECO:0000313" key="2">
    <source>
        <dbReference type="Proteomes" id="UP001153954"/>
    </source>
</evidence>
<comment type="caution">
    <text evidence="1">The sequence shown here is derived from an EMBL/GenBank/DDBJ whole genome shotgun (WGS) entry which is preliminary data.</text>
</comment>
<dbReference type="EMBL" id="CAKOGL010000027">
    <property type="protein sequence ID" value="CAH2104279.1"/>
    <property type="molecule type" value="Genomic_DNA"/>
</dbReference>
<protein>
    <recommendedName>
        <fullName evidence="3">Endonuclease-reverse transcriptase</fullName>
    </recommendedName>
</protein>
<name>A0AAU9V0G4_EUPED</name>
<organism evidence="1 2">
    <name type="scientific">Euphydryas editha</name>
    <name type="common">Edith's checkerspot</name>
    <dbReference type="NCBI Taxonomy" id="104508"/>
    <lineage>
        <taxon>Eukaryota</taxon>
        <taxon>Metazoa</taxon>
        <taxon>Ecdysozoa</taxon>
        <taxon>Arthropoda</taxon>
        <taxon>Hexapoda</taxon>
        <taxon>Insecta</taxon>
        <taxon>Pterygota</taxon>
        <taxon>Neoptera</taxon>
        <taxon>Endopterygota</taxon>
        <taxon>Lepidoptera</taxon>
        <taxon>Glossata</taxon>
        <taxon>Ditrysia</taxon>
        <taxon>Papilionoidea</taxon>
        <taxon>Nymphalidae</taxon>
        <taxon>Nymphalinae</taxon>
        <taxon>Euphydryas</taxon>
    </lineage>
</organism>
<proteinExistence type="predicted"/>
<gene>
    <name evidence="1" type="ORF">EEDITHA_LOCUS18676</name>
</gene>